<protein>
    <submittedName>
        <fullName evidence="1">Uncharacterized protein</fullName>
    </submittedName>
</protein>
<sequence>MEADLNQIVRCLNQDFKKQRTVFSAIPLKETNPCIVLMEDHRKRRMEDALYQYPDFIAELESLIYRCLIDVRGARESASPSEIFISKAQLYSPYHYLVTFL</sequence>
<accession>A0A0V8GKQ4</accession>
<comment type="caution">
    <text evidence="1">The sequence shown here is derived from an EMBL/GenBank/DDBJ whole genome shotgun (WGS) entry which is preliminary data.</text>
</comment>
<name>A0A0V8GKQ4_9BACL</name>
<dbReference type="Proteomes" id="UP000053797">
    <property type="component" value="Unassembled WGS sequence"/>
</dbReference>
<dbReference type="RefSeq" id="WP_058264891.1">
    <property type="nucleotide sequence ID" value="NZ_FMYN01000001.1"/>
</dbReference>
<organism evidence="1 2">
    <name type="scientific">Exiguobacterium indicum</name>
    <dbReference type="NCBI Taxonomy" id="296995"/>
    <lineage>
        <taxon>Bacteria</taxon>
        <taxon>Bacillati</taxon>
        <taxon>Bacillota</taxon>
        <taxon>Bacilli</taxon>
        <taxon>Bacillales</taxon>
        <taxon>Bacillales Family XII. Incertae Sedis</taxon>
        <taxon>Exiguobacterium</taxon>
    </lineage>
</organism>
<dbReference type="OrthoDB" id="2353760at2"/>
<evidence type="ECO:0000313" key="1">
    <source>
        <dbReference type="EMBL" id="KSU50853.1"/>
    </source>
</evidence>
<evidence type="ECO:0000313" key="2">
    <source>
        <dbReference type="Proteomes" id="UP000053797"/>
    </source>
</evidence>
<proteinExistence type="predicted"/>
<reference evidence="1 2" key="1">
    <citation type="journal article" date="2015" name="Int. J. Syst. Evol. Microbiol.">
        <title>Exiguobacterium enclense sp. nov., isolated from sediment.</title>
        <authorList>
            <person name="Dastager S.G."/>
            <person name="Mawlankar R."/>
            <person name="Sonalkar V.V."/>
            <person name="Thorat M.N."/>
            <person name="Mual P."/>
            <person name="Verma A."/>
            <person name="Krishnamurthi S."/>
            <person name="Tang S.K."/>
            <person name="Li W.J."/>
        </authorList>
    </citation>
    <scope>NUCLEOTIDE SEQUENCE [LARGE SCALE GENOMIC DNA]</scope>
    <source>
        <strain evidence="1 2">NIO-1109</strain>
    </source>
</reference>
<dbReference type="EMBL" id="LNQL01000001">
    <property type="protein sequence ID" value="KSU50853.1"/>
    <property type="molecule type" value="Genomic_DNA"/>
</dbReference>
<gene>
    <name evidence="1" type="ORF">AS033_05595</name>
</gene>
<dbReference type="AlphaFoldDB" id="A0A0V8GKQ4"/>